<protein>
    <submittedName>
        <fullName evidence="1">Uncharacterized protein</fullName>
    </submittedName>
</protein>
<evidence type="ECO:0000313" key="2">
    <source>
        <dbReference type="Proteomes" id="UP000824469"/>
    </source>
</evidence>
<dbReference type="EMBL" id="JAHRHJ020000009">
    <property type="protein sequence ID" value="KAH9300982.1"/>
    <property type="molecule type" value="Genomic_DNA"/>
</dbReference>
<reference evidence="1 2" key="1">
    <citation type="journal article" date="2021" name="Nat. Plants">
        <title>The Taxus genome provides insights into paclitaxel biosynthesis.</title>
        <authorList>
            <person name="Xiong X."/>
            <person name="Gou J."/>
            <person name="Liao Q."/>
            <person name="Li Y."/>
            <person name="Zhou Q."/>
            <person name="Bi G."/>
            <person name="Li C."/>
            <person name="Du R."/>
            <person name="Wang X."/>
            <person name="Sun T."/>
            <person name="Guo L."/>
            <person name="Liang H."/>
            <person name="Lu P."/>
            <person name="Wu Y."/>
            <person name="Zhang Z."/>
            <person name="Ro D.K."/>
            <person name="Shang Y."/>
            <person name="Huang S."/>
            <person name="Yan J."/>
        </authorList>
    </citation>
    <scope>NUCLEOTIDE SEQUENCE [LARGE SCALE GENOMIC DNA]</scope>
    <source>
        <strain evidence="1">Ta-2019</strain>
    </source>
</reference>
<sequence length="82" mass="9519">GHRAFECPHYPTQDRWQGEQPRVNLVEAEEEEEMEVAADLGETLMIRRMMIVPRKEKEQDVAGADSWLRTNIFRTRCTSGGK</sequence>
<dbReference type="Proteomes" id="UP000824469">
    <property type="component" value="Unassembled WGS sequence"/>
</dbReference>
<accession>A0AA38CPB8</accession>
<proteinExistence type="predicted"/>
<evidence type="ECO:0000313" key="1">
    <source>
        <dbReference type="EMBL" id="KAH9300982.1"/>
    </source>
</evidence>
<feature type="non-terminal residue" evidence="1">
    <location>
        <position position="82"/>
    </location>
</feature>
<gene>
    <name evidence="1" type="ORF">KI387_012565</name>
</gene>
<keyword evidence="2" id="KW-1185">Reference proteome</keyword>
<comment type="caution">
    <text evidence="1">The sequence shown here is derived from an EMBL/GenBank/DDBJ whole genome shotgun (WGS) entry which is preliminary data.</text>
</comment>
<dbReference type="AlphaFoldDB" id="A0AA38CPB8"/>
<name>A0AA38CPB8_TAXCH</name>
<organism evidence="1 2">
    <name type="scientific">Taxus chinensis</name>
    <name type="common">Chinese yew</name>
    <name type="synonym">Taxus wallichiana var. chinensis</name>
    <dbReference type="NCBI Taxonomy" id="29808"/>
    <lineage>
        <taxon>Eukaryota</taxon>
        <taxon>Viridiplantae</taxon>
        <taxon>Streptophyta</taxon>
        <taxon>Embryophyta</taxon>
        <taxon>Tracheophyta</taxon>
        <taxon>Spermatophyta</taxon>
        <taxon>Pinopsida</taxon>
        <taxon>Pinidae</taxon>
        <taxon>Conifers II</taxon>
        <taxon>Cupressales</taxon>
        <taxon>Taxaceae</taxon>
        <taxon>Taxus</taxon>
    </lineage>
</organism>
<feature type="non-terminal residue" evidence="1">
    <location>
        <position position="1"/>
    </location>
</feature>